<dbReference type="EMBL" id="HG994371">
    <property type="protein sequence ID" value="CAF1953685.1"/>
    <property type="molecule type" value="Genomic_DNA"/>
</dbReference>
<dbReference type="InterPro" id="IPR040256">
    <property type="entry name" value="At4g02000-like"/>
</dbReference>
<dbReference type="OMA" id="TEKCIRM"/>
<evidence type="ECO:0000313" key="3">
    <source>
        <dbReference type="EMBL" id="CAF1953685.1"/>
    </source>
</evidence>
<sequence length="471" mass="51026">MSKNGDGDGNGIGDPVTPDKAAPLGLSSLLDKTPMEDGDCVTGKDEDSVPQETNQSSGVISPRGSPKNSYSAVVKEGSSSSLVEEAVFVVNDGIAEVAIPEEILEDVNPLWKCFVVGYFINDEPHIGSIHATVNRIWAAQGKRSRIDVHFIGKTICCFRLRMRNHASMDGPYGCSWLSLLKQGIEVIARVSAKFIKLHPNTEKCIRMDVARVLVEVDLTKPLRSKISFRGRDGSNGMVSVSYPWLPPRCLSCSKWGHAGKDCQVKKVFDEQKQLVVHGENSVNATAVTSEKSGNDAVELENFPTKEGMATASTEIVSKLMEELESISGKENLYGVSEVGTHAGTSQRKRDLSGQGLVMAEKSMVLTSFTGAGGCLSPNGFSILQDIREEGEIDDDDAVQVVTDQLERRVEEKESGEIVSGKALAVNQKSSSQRQSGKGSKKLIANLRDLVKVMSQQQKGQTNSRKASSRKH</sequence>
<dbReference type="Proteomes" id="UP001295469">
    <property type="component" value="Chromosome C07"/>
</dbReference>
<feature type="compositionally biased region" description="Polar residues" evidence="1">
    <location>
        <begin position="50"/>
        <end position="59"/>
    </location>
</feature>
<evidence type="ECO:0000256" key="1">
    <source>
        <dbReference type="SAM" id="MobiDB-lite"/>
    </source>
</evidence>
<feature type="region of interest" description="Disordered" evidence="1">
    <location>
        <begin position="1"/>
        <end position="72"/>
    </location>
</feature>
<gene>
    <name evidence="3" type="ORF">DARMORV10_C07P06550.1</name>
</gene>
<dbReference type="AlphaFoldDB" id="A0A816LSU3"/>
<dbReference type="InterPro" id="IPR025558">
    <property type="entry name" value="DUF4283"/>
</dbReference>
<accession>A0A816LSU3</accession>
<feature type="region of interest" description="Disordered" evidence="1">
    <location>
        <begin position="420"/>
        <end position="440"/>
    </location>
</feature>
<dbReference type="PANTHER" id="PTHR31286">
    <property type="entry name" value="GLYCINE-RICH CELL WALL STRUCTURAL PROTEIN 1.8-LIKE"/>
    <property type="match status" value="1"/>
</dbReference>
<organism evidence="3">
    <name type="scientific">Brassica napus</name>
    <name type="common">Rape</name>
    <dbReference type="NCBI Taxonomy" id="3708"/>
    <lineage>
        <taxon>Eukaryota</taxon>
        <taxon>Viridiplantae</taxon>
        <taxon>Streptophyta</taxon>
        <taxon>Embryophyta</taxon>
        <taxon>Tracheophyta</taxon>
        <taxon>Spermatophyta</taxon>
        <taxon>Magnoliopsida</taxon>
        <taxon>eudicotyledons</taxon>
        <taxon>Gunneridae</taxon>
        <taxon>Pentapetalae</taxon>
        <taxon>rosids</taxon>
        <taxon>malvids</taxon>
        <taxon>Brassicales</taxon>
        <taxon>Brassicaceae</taxon>
        <taxon>Brassiceae</taxon>
        <taxon>Brassica</taxon>
    </lineage>
</organism>
<feature type="compositionally biased region" description="Low complexity" evidence="1">
    <location>
        <begin position="427"/>
        <end position="437"/>
    </location>
</feature>
<dbReference type="PANTHER" id="PTHR31286:SF148">
    <property type="entry name" value="DUF4283 DOMAIN-CONTAINING PROTEIN"/>
    <property type="match status" value="1"/>
</dbReference>
<evidence type="ECO:0000259" key="2">
    <source>
        <dbReference type="Pfam" id="PF14111"/>
    </source>
</evidence>
<dbReference type="Pfam" id="PF14111">
    <property type="entry name" value="DUF4283"/>
    <property type="match status" value="1"/>
</dbReference>
<dbReference type="Gramene" id="CDX71326">
    <property type="protein sequence ID" value="CDX71326"/>
    <property type="gene ID" value="GSBRNA2T00144992001"/>
</dbReference>
<proteinExistence type="predicted"/>
<name>A0A816LSU3_BRANA</name>
<reference evidence="3" key="1">
    <citation type="submission" date="2021-01" db="EMBL/GenBank/DDBJ databases">
        <authorList>
            <consortium name="Genoscope - CEA"/>
            <person name="William W."/>
        </authorList>
    </citation>
    <scope>NUCLEOTIDE SEQUENCE</scope>
</reference>
<protein>
    <submittedName>
        <fullName evidence="3">(rape) hypothetical protein</fullName>
    </submittedName>
</protein>
<feature type="domain" description="DUF4283" evidence="2">
    <location>
        <begin position="110"/>
        <end position="162"/>
    </location>
</feature>